<dbReference type="GO" id="GO:0030479">
    <property type="term" value="C:actin cortical patch"/>
    <property type="evidence" value="ECO:0007669"/>
    <property type="project" value="TreeGrafter"/>
</dbReference>
<feature type="compositionally biased region" description="Low complexity" evidence="1">
    <location>
        <begin position="429"/>
        <end position="444"/>
    </location>
</feature>
<dbReference type="AlphaFoldDB" id="A0A0D7AN18"/>
<reference evidence="3 4" key="1">
    <citation type="journal article" date="2015" name="Fungal Genet. Biol.">
        <title>Evolution of novel wood decay mechanisms in Agaricales revealed by the genome sequences of Fistulina hepatica and Cylindrobasidium torrendii.</title>
        <authorList>
            <person name="Floudas D."/>
            <person name="Held B.W."/>
            <person name="Riley R."/>
            <person name="Nagy L.G."/>
            <person name="Koehler G."/>
            <person name="Ransdell A.S."/>
            <person name="Younus H."/>
            <person name="Chow J."/>
            <person name="Chiniquy J."/>
            <person name="Lipzen A."/>
            <person name="Tritt A."/>
            <person name="Sun H."/>
            <person name="Haridas S."/>
            <person name="LaButti K."/>
            <person name="Ohm R.A."/>
            <person name="Kues U."/>
            <person name="Blanchette R.A."/>
            <person name="Grigoriev I.V."/>
            <person name="Minto R.E."/>
            <person name="Hibbett D.S."/>
        </authorList>
    </citation>
    <scope>NUCLEOTIDE SEQUENCE [LARGE SCALE GENOMIC DNA]</scope>
    <source>
        <strain evidence="3 4">ATCC 64428</strain>
    </source>
</reference>
<feature type="compositionally biased region" description="Low complexity" evidence="1">
    <location>
        <begin position="522"/>
        <end position="536"/>
    </location>
</feature>
<feature type="non-terminal residue" evidence="3">
    <location>
        <position position="1"/>
    </location>
</feature>
<feature type="compositionally biased region" description="Polar residues" evidence="1">
    <location>
        <begin position="417"/>
        <end position="428"/>
    </location>
</feature>
<feature type="region of interest" description="Disordered" evidence="1">
    <location>
        <begin position="488"/>
        <end position="550"/>
    </location>
</feature>
<dbReference type="Pfam" id="PF09949">
    <property type="entry name" value="APP1_cat"/>
    <property type="match status" value="1"/>
</dbReference>
<feature type="compositionally biased region" description="Low complexity" evidence="1">
    <location>
        <begin position="451"/>
        <end position="469"/>
    </location>
</feature>
<name>A0A0D7AN18_9AGAR</name>
<feature type="compositionally biased region" description="Low complexity" evidence="1">
    <location>
        <begin position="498"/>
        <end position="509"/>
    </location>
</feature>
<evidence type="ECO:0000259" key="2">
    <source>
        <dbReference type="Pfam" id="PF09949"/>
    </source>
</evidence>
<dbReference type="GO" id="GO:0008195">
    <property type="term" value="F:phosphatidate phosphatase activity"/>
    <property type="evidence" value="ECO:0007669"/>
    <property type="project" value="InterPro"/>
</dbReference>
<accession>A0A0D7AN18</accession>
<sequence>IDAFEIEVFVSGYASQHTPPDLASRSQRAFIQLAKKFAALPRLEGTRTPVASRSTEQLHLPPRPDEIMDETEFVELERQRKNLGAEEADLIDFDSDTPPSTTPNSIYGSTTPDASLVQRWHDNLEARLRPFLSSVVATRPVQLHLYAPGSGGRMLRDPVASTRVMTSQEGSFQTVFRLRWEDLCQHPATLQVAFGDAFHEYVFRVVTELLPPPSPPPPSSGTGTTSSRAVEEDLPYPSATASIDIPLSHARIRVISDIDDTVKRSDVSLGARAIFRNVFVTDLVELTIPGMADWYASMWSQGARFHYVSNGPFEILPVLYDFFNLTKLPPAGSVKLRSYAGKTLFSGLLKAPAARKRGGVQEVLDAFPDSKFILIGDSGEQDIELYTGFAVSRPEQIIGVFIRDVTTGDVLDDPTGESMTTPASAVQFSSRPASRVPSPSSYSPSLPPPQSSRASSSSSSSSSYTPGSATVNTGNQFFTSNVPFTSEPELTLGDDLKASTSTASTSARVRSPRYPPPRSSRSRSPARPTPSSSSLSNPVGAPAQRVTEQERRRYELQIRVYRARAQIPSHIPFRIFRDPKECHEAVDLFQKYSRT</sequence>
<dbReference type="OrthoDB" id="2117591at2759"/>
<keyword evidence="4" id="KW-1185">Reference proteome</keyword>
<dbReference type="EMBL" id="KN881629">
    <property type="protein sequence ID" value="KIY52982.1"/>
    <property type="molecule type" value="Genomic_DNA"/>
</dbReference>
<dbReference type="Proteomes" id="UP000054144">
    <property type="component" value="Unassembled WGS sequence"/>
</dbReference>
<proteinExistence type="predicted"/>
<feature type="domain" description="Phosphatidate phosphatase APP1 catalytic" evidence="2">
    <location>
        <begin position="252"/>
        <end position="404"/>
    </location>
</feature>
<organism evidence="3 4">
    <name type="scientific">Fistulina hepatica ATCC 64428</name>
    <dbReference type="NCBI Taxonomy" id="1128425"/>
    <lineage>
        <taxon>Eukaryota</taxon>
        <taxon>Fungi</taxon>
        <taxon>Dikarya</taxon>
        <taxon>Basidiomycota</taxon>
        <taxon>Agaricomycotina</taxon>
        <taxon>Agaricomycetes</taxon>
        <taxon>Agaricomycetidae</taxon>
        <taxon>Agaricales</taxon>
        <taxon>Fistulinaceae</taxon>
        <taxon>Fistulina</taxon>
    </lineage>
</organism>
<evidence type="ECO:0000313" key="4">
    <source>
        <dbReference type="Proteomes" id="UP000054144"/>
    </source>
</evidence>
<dbReference type="InterPro" id="IPR052935">
    <property type="entry name" value="Mg2+_PAP"/>
</dbReference>
<evidence type="ECO:0000313" key="3">
    <source>
        <dbReference type="EMBL" id="KIY52982.1"/>
    </source>
</evidence>
<gene>
    <name evidence="3" type="ORF">FISHEDRAFT_34260</name>
</gene>
<feature type="region of interest" description="Disordered" evidence="1">
    <location>
        <begin position="412"/>
        <end position="475"/>
    </location>
</feature>
<feature type="region of interest" description="Disordered" evidence="1">
    <location>
        <begin position="88"/>
        <end position="111"/>
    </location>
</feature>
<evidence type="ECO:0000256" key="1">
    <source>
        <dbReference type="SAM" id="MobiDB-lite"/>
    </source>
</evidence>
<dbReference type="PANTHER" id="PTHR28208">
    <property type="entry name" value="PHOSPHATIDATE PHOSPHATASE APP1"/>
    <property type="match status" value="1"/>
</dbReference>
<feature type="compositionally biased region" description="Polar residues" evidence="1">
    <location>
        <begin position="97"/>
        <end position="111"/>
    </location>
</feature>
<dbReference type="PANTHER" id="PTHR28208:SF3">
    <property type="entry name" value="PHOSPHATIDATE PHOSPHATASE APP1"/>
    <property type="match status" value="1"/>
</dbReference>
<dbReference type="InterPro" id="IPR019236">
    <property type="entry name" value="APP1_cat"/>
</dbReference>
<protein>
    <recommendedName>
        <fullName evidence="2">Phosphatidate phosphatase APP1 catalytic domain-containing protein</fullName>
    </recommendedName>
</protein>